<organism evidence="2 3">
    <name type="scientific">Gaetbulibacter jejuensis</name>
    <dbReference type="NCBI Taxonomy" id="584607"/>
    <lineage>
        <taxon>Bacteria</taxon>
        <taxon>Pseudomonadati</taxon>
        <taxon>Bacteroidota</taxon>
        <taxon>Flavobacteriia</taxon>
        <taxon>Flavobacteriales</taxon>
        <taxon>Flavobacteriaceae</taxon>
        <taxon>Gaetbulibacter</taxon>
    </lineage>
</organism>
<evidence type="ECO:0000259" key="1">
    <source>
        <dbReference type="Pfam" id="PF19580"/>
    </source>
</evidence>
<evidence type="ECO:0000313" key="3">
    <source>
        <dbReference type="Proteomes" id="UP001500736"/>
    </source>
</evidence>
<keyword evidence="2" id="KW-0255">Endonuclease</keyword>
<feature type="domain" description="Endonuclease/exonuclease/phosphatase" evidence="1">
    <location>
        <begin position="4"/>
        <end position="310"/>
    </location>
</feature>
<dbReference type="EMBL" id="BAAAGF010000001">
    <property type="protein sequence ID" value="GAA0736392.1"/>
    <property type="molecule type" value="Genomic_DNA"/>
</dbReference>
<keyword evidence="2" id="KW-0378">Hydrolase</keyword>
<dbReference type="PANTHER" id="PTHR42834">
    <property type="entry name" value="ENDONUCLEASE/EXONUCLEASE/PHOSPHATASE FAMILY PROTEIN (AFU_ORTHOLOGUE AFUA_3G09210)"/>
    <property type="match status" value="1"/>
</dbReference>
<name>A0ABP3UJP3_9FLAO</name>
<keyword evidence="3" id="KW-1185">Reference proteome</keyword>
<dbReference type="Pfam" id="PF19580">
    <property type="entry name" value="Exo_endo_phos_3"/>
    <property type="match status" value="1"/>
</dbReference>
<proteinExistence type="predicted"/>
<protein>
    <submittedName>
        <fullName evidence="2">Endonuclease</fullName>
    </submittedName>
</protein>
<accession>A0ABP3UJP3</accession>
<comment type="caution">
    <text evidence="2">The sequence shown here is derived from an EMBL/GenBank/DDBJ whole genome shotgun (WGS) entry which is preliminary data.</text>
</comment>
<sequence>MQYTIAFYNIENLFDIHNDPFTNDDDFLPTSDKRWTQKKYDRKIYKIGSVISQIGTDENTTPPAIIGLAEVENKRVLKDLLASKDLQSINYDYVHYNSLDERGIDVALIYNKDVFTVNSSETFNIFITDEDGEIDFTRDVLLVSGMLGGEEIHIIVNHWPSRREGEEASSYKRVLAAQKNIEVVNRLKQENPNSKIIVMGDFNDNPDDDSVEELVAGANLYNPMQNLRSIDKGSLNHDFNWNVFDQIMVSINFLETKPNTLKFSDANIFDSKFLTQYNGKYKGQPYRTFVGKKYKGGFSDHFPVFIELRKTD</sequence>
<dbReference type="PANTHER" id="PTHR42834:SF1">
    <property type="entry name" value="ENDONUCLEASE_EXONUCLEASE_PHOSPHATASE FAMILY PROTEIN (AFU_ORTHOLOGUE AFUA_3G09210)"/>
    <property type="match status" value="1"/>
</dbReference>
<dbReference type="SUPFAM" id="SSF56219">
    <property type="entry name" value="DNase I-like"/>
    <property type="match status" value="1"/>
</dbReference>
<dbReference type="Gene3D" id="3.60.10.10">
    <property type="entry name" value="Endonuclease/exonuclease/phosphatase"/>
    <property type="match status" value="1"/>
</dbReference>
<dbReference type="InterPro" id="IPR036691">
    <property type="entry name" value="Endo/exonu/phosph_ase_sf"/>
</dbReference>
<gene>
    <name evidence="2" type="ORF">GCM10009431_02220</name>
</gene>
<dbReference type="RefSeq" id="WP_343795154.1">
    <property type="nucleotide sequence ID" value="NZ_BAAAGF010000001.1"/>
</dbReference>
<dbReference type="Proteomes" id="UP001500736">
    <property type="component" value="Unassembled WGS sequence"/>
</dbReference>
<dbReference type="GO" id="GO:0004519">
    <property type="term" value="F:endonuclease activity"/>
    <property type="evidence" value="ECO:0007669"/>
    <property type="project" value="UniProtKB-KW"/>
</dbReference>
<evidence type="ECO:0000313" key="2">
    <source>
        <dbReference type="EMBL" id="GAA0736392.1"/>
    </source>
</evidence>
<keyword evidence="2" id="KW-0540">Nuclease</keyword>
<dbReference type="InterPro" id="IPR005135">
    <property type="entry name" value="Endo/exonuclease/phosphatase"/>
</dbReference>
<reference evidence="3" key="1">
    <citation type="journal article" date="2019" name="Int. J. Syst. Evol. Microbiol.">
        <title>The Global Catalogue of Microorganisms (GCM) 10K type strain sequencing project: providing services to taxonomists for standard genome sequencing and annotation.</title>
        <authorList>
            <consortium name="The Broad Institute Genomics Platform"/>
            <consortium name="The Broad Institute Genome Sequencing Center for Infectious Disease"/>
            <person name="Wu L."/>
            <person name="Ma J."/>
        </authorList>
    </citation>
    <scope>NUCLEOTIDE SEQUENCE [LARGE SCALE GENOMIC DNA]</scope>
    <source>
        <strain evidence="3">JCM 15976</strain>
    </source>
</reference>